<evidence type="ECO:0000256" key="5">
    <source>
        <dbReference type="ARBA" id="ARBA00039879"/>
    </source>
</evidence>
<evidence type="ECO:0000256" key="2">
    <source>
        <dbReference type="ARBA" id="ARBA00022849"/>
    </source>
</evidence>
<proteinExistence type="inferred from homology"/>
<comment type="catalytic activity">
    <reaction evidence="7">
        <text>[glutaredoxin]-dithiol + arsenate + glutathione + H(+) = glutathionyl-S-S-[glutaredoxin] + arsenite + H2O</text>
        <dbReference type="Rhea" id="RHEA:22016"/>
        <dbReference type="Rhea" id="RHEA-COMP:10729"/>
        <dbReference type="Rhea" id="RHEA-COMP:17668"/>
        <dbReference type="ChEBI" id="CHEBI:15377"/>
        <dbReference type="ChEBI" id="CHEBI:15378"/>
        <dbReference type="ChEBI" id="CHEBI:29242"/>
        <dbReference type="ChEBI" id="CHEBI:29950"/>
        <dbReference type="ChEBI" id="CHEBI:48597"/>
        <dbReference type="ChEBI" id="CHEBI:57925"/>
        <dbReference type="ChEBI" id="CHEBI:146199"/>
        <dbReference type="EC" id="1.20.4.1"/>
    </reaction>
</comment>
<dbReference type="SUPFAM" id="SSF52833">
    <property type="entry name" value="Thioredoxin-like"/>
    <property type="match status" value="1"/>
</dbReference>
<dbReference type="NCBIfam" id="TIGR00014">
    <property type="entry name" value="arsC"/>
    <property type="match status" value="1"/>
</dbReference>
<dbReference type="PANTHER" id="PTHR30041:SF5">
    <property type="entry name" value="ARSENATE REDUCTASE-RELATED"/>
    <property type="match status" value="1"/>
</dbReference>
<reference evidence="9" key="1">
    <citation type="journal article" date="2019" name="Int. J. Syst. Evol. Microbiol.">
        <title>The Global Catalogue of Microorganisms (GCM) 10K type strain sequencing project: providing services to taxonomists for standard genome sequencing and annotation.</title>
        <authorList>
            <consortium name="The Broad Institute Genomics Platform"/>
            <consortium name="The Broad Institute Genome Sequencing Center for Infectious Disease"/>
            <person name="Wu L."/>
            <person name="Ma J."/>
        </authorList>
    </citation>
    <scope>NUCLEOTIDE SEQUENCE [LARGE SCALE GENOMIC DNA]</scope>
    <source>
        <strain evidence="9">CCUG 43111</strain>
    </source>
</reference>
<protein>
    <recommendedName>
        <fullName evidence="5 7">Arsenate reductase</fullName>
        <ecNumber evidence="4 7">1.20.4.1</ecNumber>
    </recommendedName>
</protein>
<evidence type="ECO:0000256" key="6">
    <source>
        <dbReference type="PROSITE-ProRule" id="PRU01282"/>
    </source>
</evidence>
<dbReference type="Gene3D" id="3.40.30.10">
    <property type="entry name" value="Glutaredoxin"/>
    <property type="match status" value="1"/>
</dbReference>
<sequence length="115" mass="12675">MDITIYHNPRCSNSRNTLAAIREAGHEPRIVDYLATPPTREELMSMLAASGLRARDAIRSKESLYAELGLDAEGVSDEALIDAMLAHPALLNRPFVVTPKGVRLCRPPETVHDIL</sequence>
<evidence type="ECO:0000313" key="8">
    <source>
        <dbReference type="EMBL" id="MFC5481109.1"/>
    </source>
</evidence>
<evidence type="ECO:0000256" key="1">
    <source>
        <dbReference type="ARBA" id="ARBA00007198"/>
    </source>
</evidence>
<gene>
    <name evidence="8" type="primary">arsC</name>
    <name evidence="8" type="ORF">ACFPQ5_23185</name>
</gene>
<dbReference type="CDD" id="cd03034">
    <property type="entry name" value="ArsC_ArsC"/>
    <property type="match status" value="1"/>
</dbReference>
<dbReference type="EMBL" id="JBHSMR010000014">
    <property type="protein sequence ID" value="MFC5481109.1"/>
    <property type="molecule type" value="Genomic_DNA"/>
</dbReference>
<dbReference type="EC" id="1.20.4.1" evidence="4 7"/>
<name>A0ABW0MS81_9BURK</name>
<evidence type="ECO:0000313" key="9">
    <source>
        <dbReference type="Proteomes" id="UP001596101"/>
    </source>
</evidence>
<dbReference type="InterPro" id="IPR006660">
    <property type="entry name" value="Arsenate_reductase-like"/>
</dbReference>
<dbReference type="PANTHER" id="PTHR30041">
    <property type="entry name" value="ARSENATE REDUCTASE"/>
    <property type="match status" value="1"/>
</dbReference>
<evidence type="ECO:0000256" key="7">
    <source>
        <dbReference type="RuleBase" id="RU362029"/>
    </source>
</evidence>
<keyword evidence="9" id="KW-1185">Reference proteome</keyword>
<evidence type="ECO:0000256" key="4">
    <source>
        <dbReference type="ARBA" id="ARBA00038969"/>
    </source>
</evidence>
<comment type="caution">
    <text evidence="8">The sequence shown here is derived from an EMBL/GenBank/DDBJ whole genome shotgun (WGS) entry which is preliminary data.</text>
</comment>
<keyword evidence="2" id="KW-0059">Arsenical resistance</keyword>
<accession>A0ABW0MS81</accession>
<dbReference type="InterPro" id="IPR006659">
    <property type="entry name" value="Arsenate_reductase"/>
</dbReference>
<comment type="similarity">
    <text evidence="1 6 7">Belongs to the ArsC family.</text>
</comment>
<dbReference type="Pfam" id="PF03960">
    <property type="entry name" value="ArsC"/>
    <property type="match status" value="1"/>
</dbReference>
<dbReference type="InterPro" id="IPR036249">
    <property type="entry name" value="Thioredoxin-like_sf"/>
</dbReference>
<organism evidence="8 9">
    <name type="scientific">Massilia suwonensis</name>
    <dbReference type="NCBI Taxonomy" id="648895"/>
    <lineage>
        <taxon>Bacteria</taxon>
        <taxon>Pseudomonadati</taxon>
        <taxon>Pseudomonadota</taxon>
        <taxon>Betaproteobacteria</taxon>
        <taxon>Burkholderiales</taxon>
        <taxon>Oxalobacteraceae</taxon>
        <taxon>Telluria group</taxon>
        <taxon>Massilia</taxon>
    </lineage>
</organism>
<dbReference type="Proteomes" id="UP001596101">
    <property type="component" value="Unassembled WGS sequence"/>
</dbReference>
<dbReference type="GO" id="GO:0008794">
    <property type="term" value="F:arsenate reductase (glutaredoxin) activity"/>
    <property type="evidence" value="ECO:0007669"/>
    <property type="project" value="UniProtKB-EC"/>
</dbReference>
<dbReference type="PROSITE" id="PS51353">
    <property type="entry name" value="ARSC"/>
    <property type="match status" value="1"/>
</dbReference>
<evidence type="ECO:0000256" key="3">
    <source>
        <dbReference type="ARBA" id="ARBA00023002"/>
    </source>
</evidence>
<keyword evidence="3 7" id="KW-0560">Oxidoreductase</keyword>
<dbReference type="RefSeq" id="WP_379761249.1">
    <property type="nucleotide sequence ID" value="NZ_JBHSMR010000014.1"/>
</dbReference>